<reference evidence="1" key="1">
    <citation type="submission" date="2013-08" db="EMBL/GenBank/DDBJ databases">
        <authorList>
            <person name="Mendez C."/>
            <person name="Richter M."/>
            <person name="Ferrer M."/>
            <person name="Sanchez J."/>
        </authorList>
    </citation>
    <scope>NUCLEOTIDE SEQUENCE</scope>
</reference>
<protein>
    <submittedName>
        <fullName evidence="1">Uncharacterized protein</fullName>
    </submittedName>
</protein>
<dbReference type="InterPro" id="IPR027417">
    <property type="entry name" value="P-loop_NTPase"/>
</dbReference>
<dbReference type="SUPFAM" id="SSF52540">
    <property type="entry name" value="P-loop containing nucleoside triphosphate hydrolases"/>
    <property type="match status" value="1"/>
</dbReference>
<comment type="caution">
    <text evidence="1">The sequence shown here is derived from an EMBL/GenBank/DDBJ whole genome shotgun (WGS) entry which is preliminary data.</text>
</comment>
<dbReference type="EMBL" id="AUZX01003434">
    <property type="protein sequence ID" value="EQD73915.1"/>
    <property type="molecule type" value="Genomic_DNA"/>
</dbReference>
<dbReference type="AlphaFoldDB" id="T1CVE8"/>
<reference evidence="1" key="2">
    <citation type="journal article" date="2014" name="ISME J.">
        <title>Microbial stratification in low pH oxic and suboxic macroscopic growths along an acid mine drainage.</title>
        <authorList>
            <person name="Mendez-Garcia C."/>
            <person name="Mesa V."/>
            <person name="Sprenger R.R."/>
            <person name="Richter M."/>
            <person name="Diez M.S."/>
            <person name="Solano J."/>
            <person name="Bargiela R."/>
            <person name="Golyshina O.V."/>
            <person name="Manteca A."/>
            <person name="Ramos J.L."/>
            <person name="Gallego J.R."/>
            <person name="Llorente I."/>
            <person name="Martins Dos Santos V.A."/>
            <person name="Jensen O.N."/>
            <person name="Pelaez A.I."/>
            <person name="Sanchez J."/>
            <person name="Ferrer M."/>
        </authorList>
    </citation>
    <scope>NUCLEOTIDE SEQUENCE</scope>
</reference>
<accession>T1CVE8</accession>
<gene>
    <name evidence="1" type="ORF">B1A_04712</name>
</gene>
<dbReference type="Gene3D" id="3.40.50.300">
    <property type="entry name" value="P-loop containing nucleotide triphosphate hydrolases"/>
    <property type="match status" value="1"/>
</dbReference>
<name>T1CVE8_9ZZZZ</name>
<organism evidence="1">
    <name type="scientific">mine drainage metagenome</name>
    <dbReference type="NCBI Taxonomy" id="410659"/>
    <lineage>
        <taxon>unclassified sequences</taxon>
        <taxon>metagenomes</taxon>
        <taxon>ecological metagenomes</taxon>
    </lineage>
</organism>
<sequence>MQRGEGADTVEIVVLDELAVYCTAGDADEGDGIIGTICREGRKFGLALWGAAQSPAGIPEGLLSSTATKMILGLDETYWAQAISKLRIEKNALEWIRAQASMVVQMKTRGSLKNRWWWINLEEGEADRRHLRAV</sequence>
<evidence type="ECO:0000313" key="1">
    <source>
        <dbReference type="EMBL" id="EQD73915.1"/>
    </source>
</evidence>
<proteinExistence type="predicted"/>